<reference evidence="2 3" key="1">
    <citation type="submission" date="2014-08" db="EMBL/GenBank/DDBJ databases">
        <title>Clostridium innocuum, an unnegligible vancomycin-resistant pathogen causing extra-intestinal infections.</title>
        <authorList>
            <person name="Feng Y."/>
            <person name="Chiu C.-H."/>
        </authorList>
    </citation>
    <scope>NUCLEOTIDE SEQUENCE [LARGE SCALE GENOMIC DNA]</scope>
    <source>
        <strain evidence="2 3">AN88</strain>
    </source>
</reference>
<comment type="caution">
    <text evidence="2">The sequence shown here is derived from an EMBL/GenBank/DDBJ whole genome shotgun (WGS) entry which is preliminary data.</text>
</comment>
<gene>
    <name evidence="2" type="ORF">CIAN88_10200</name>
</gene>
<protein>
    <recommendedName>
        <fullName evidence="1">ESAT-6-like protein</fullName>
    </recommendedName>
</protein>
<dbReference type="RefSeq" id="WP_044905318.1">
    <property type="nucleotide sequence ID" value="NZ_JQIF01000042.1"/>
</dbReference>
<dbReference type="Proteomes" id="UP000030008">
    <property type="component" value="Unassembled WGS sequence"/>
</dbReference>
<dbReference type="InterPro" id="IPR010310">
    <property type="entry name" value="T7SS_ESAT-6-like"/>
</dbReference>
<evidence type="ECO:0000313" key="3">
    <source>
        <dbReference type="Proteomes" id="UP000030008"/>
    </source>
</evidence>
<sequence>MSIKIQVDPVRLDSAAGQIEQQTLSYEKNYRRLFQEVAAMGSGWQGKDNQAFVSQIQGFEKDFQQMAALMREYAAFLKLSAKTYRQTQDERAQMARRLVN</sequence>
<comment type="similarity">
    <text evidence="1">Belongs to the WXG100 family.</text>
</comment>
<accession>A0A099I6F4</accession>
<dbReference type="EMBL" id="JQIF01000042">
    <property type="protein sequence ID" value="KGJ53295.1"/>
    <property type="molecule type" value="Genomic_DNA"/>
</dbReference>
<dbReference type="Pfam" id="PF06013">
    <property type="entry name" value="WXG100"/>
    <property type="match status" value="1"/>
</dbReference>
<name>A0A099I6F4_CLOIN</name>
<evidence type="ECO:0000313" key="2">
    <source>
        <dbReference type="EMBL" id="KGJ53295.1"/>
    </source>
</evidence>
<dbReference type="NCBIfam" id="TIGR03930">
    <property type="entry name" value="WXG100_ESAT6"/>
    <property type="match status" value="1"/>
</dbReference>
<organism evidence="2 3">
    <name type="scientific">Clostridium innocuum</name>
    <dbReference type="NCBI Taxonomy" id="1522"/>
    <lineage>
        <taxon>Bacteria</taxon>
        <taxon>Bacillati</taxon>
        <taxon>Bacillota</taxon>
        <taxon>Clostridia</taxon>
        <taxon>Eubacteriales</taxon>
        <taxon>Clostridiaceae</taxon>
        <taxon>Clostridium</taxon>
    </lineage>
</organism>
<dbReference type="Gene3D" id="1.10.287.1060">
    <property type="entry name" value="ESAT-6-like"/>
    <property type="match status" value="1"/>
</dbReference>
<proteinExistence type="inferred from homology"/>
<evidence type="ECO:0000256" key="1">
    <source>
        <dbReference type="RuleBase" id="RU362001"/>
    </source>
</evidence>
<dbReference type="InterPro" id="IPR036689">
    <property type="entry name" value="ESAT-6-like_sf"/>
</dbReference>
<dbReference type="SUPFAM" id="SSF140453">
    <property type="entry name" value="EsxAB dimer-like"/>
    <property type="match status" value="1"/>
</dbReference>
<dbReference type="AlphaFoldDB" id="A0A099I6F4"/>